<dbReference type="EMBL" id="CABGGS010000043">
    <property type="protein sequence ID" value="VUS73639.1"/>
    <property type="molecule type" value="Genomic_DNA"/>
</dbReference>
<reference evidence="2 3" key="1">
    <citation type="submission" date="2019-07" db="EMBL/GenBank/DDBJ databases">
        <authorList>
            <person name="Brisse S."/>
            <person name="Rodrigues C."/>
            <person name="Thorpe H."/>
        </authorList>
    </citation>
    <scope>NUCLEOTIDE SEQUENCE [LARGE SCALE GENOMIC DNA]</scope>
    <source>
        <strain evidence="2">SB6411</strain>
    </source>
</reference>
<feature type="transmembrane region" description="Helical" evidence="1">
    <location>
        <begin position="92"/>
        <end position="109"/>
    </location>
</feature>
<accession>A0ABY6VI22</accession>
<organism evidence="2 3">
    <name type="scientific">Klebsiella spallanzanii</name>
    <dbReference type="NCBI Taxonomy" id="2587528"/>
    <lineage>
        <taxon>Bacteria</taxon>
        <taxon>Pseudomonadati</taxon>
        <taxon>Pseudomonadota</taxon>
        <taxon>Gammaproteobacteria</taxon>
        <taxon>Enterobacterales</taxon>
        <taxon>Enterobacteriaceae</taxon>
        <taxon>Klebsiella/Raoultella group</taxon>
        <taxon>Klebsiella</taxon>
    </lineage>
</organism>
<protein>
    <submittedName>
        <fullName evidence="2">Uncharacterized protein</fullName>
    </submittedName>
</protein>
<name>A0ABY6VI22_9ENTR</name>
<evidence type="ECO:0000313" key="2">
    <source>
        <dbReference type="EMBL" id="VUS73639.1"/>
    </source>
</evidence>
<proteinExistence type="predicted"/>
<feature type="transmembrane region" description="Helical" evidence="1">
    <location>
        <begin position="41"/>
        <end position="60"/>
    </location>
</feature>
<keyword evidence="1" id="KW-0472">Membrane</keyword>
<keyword evidence="1" id="KW-1133">Transmembrane helix</keyword>
<evidence type="ECO:0000256" key="1">
    <source>
        <dbReference type="SAM" id="Phobius"/>
    </source>
</evidence>
<dbReference type="RefSeq" id="WP_142982313.1">
    <property type="nucleotide sequence ID" value="NZ_CABGGS010000043.1"/>
</dbReference>
<keyword evidence="3" id="KW-1185">Reference proteome</keyword>
<evidence type="ECO:0000313" key="3">
    <source>
        <dbReference type="Proteomes" id="UP000317652"/>
    </source>
</evidence>
<keyword evidence="1" id="KW-0812">Transmembrane</keyword>
<gene>
    <name evidence="2" type="ORF">SB6411_02543</name>
</gene>
<comment type="caution">
    <text evidence="2">The sequence shown here is derived from an EMBL/GenBank/DDBJ whole genome shotgun (WGS) entry which is preliminary data.</text>
</comment>
<feature type="transmembrane region" description="Helical" evidence="1">
    <location>
        <begin position="129"/>
        <end position="148"/>
    </location>
</feature>
<sequence>MSEAIVAKNINIAVRIGLGLCLLSCVTIILVMVIFPSGLSGVVRAITFFLLWLGLGIGIYKKSRICAAMAIVCYMFDQLFIVSGQGYTRFNVLWVVVIPGFTFALVACWQYHQIIKEESVVGKKIRKPALIISVLMPAVFFGVGLPLANKIHSHKAQKQWEQYVQITTQEITSLKLPQQVEKNVLLTQVGFEDKTLVFTYDAQDLKNIASQGWDKKTREDFARFCRHAVPQSLGLQVLYRLTQGNDKREFEYGARDCQNMSF</sequence>
<dbReference type="Proteomes" id="UP000317652">
    <property type="component" value="Unassembled WGS sequence"/>
</dbReference>
<feature type="transmembrane region" description="Helical" evidence="1">
    <location>
        <begin position="12"/>
        <end position="35"/>
    </location>
</feature>